<protein>
    <recommendedName>
        <fullName evidence="1">Methyltransferase domain-containing protein</fullName>
    </recommendedName>
</protein>
<sequence length="236" mass="27114">MFNIVKNILKQNSMKVLDGLYHEYSFFGFRNRQAEGHFALNQKAKSPIIVAYIAQAIAKTKEIKEDISFVELFCADAYYAMIASRLGAREVTGVDNNKDQYAGCNKVKSIAKKLDIRNFSFIDADINKLSTKNKYDIVANVGGLYHVSDPERILEKSYSIARHYLIVQSVVSLANKRLDYFEEPAPGWDWGCRYNPASFDRMIRSKGYKIVDYHFNELKGNSRPEDRGSVYYLIEK</sequence>
<dbReference type="EMBL" id="LBOV01000011">
    <property type="protein sequence ID" value="KKP43821.1"/>
    <property type="molecule type" value="Genomic_DNA"/>
</dbReference>
<dbReference type="Gene3D" id="3.40.50.150">
    <property type="entry name" value="Vaccinia Virus protein VP39"/>
    <property type="match status" value="1"/>
</dbReference>
<dbReference type="InterPro" id="IPR029063">
    <property type="entry name" value="SAM-dependent_MTases_sf"/>
</dbReference>
<dbReference type="CDD" id="cd02440">
    <property type="entry name" value="AdoMet_MTases"/>
    <property type="match status" value="1"/>
</dbReference>
<evidence type="ECO:0000313" key="2">
    <source>
        <dbReference type="EMBL" id="KKP43821.1"/>
    </source>
</evidence>
<dbReference type="Proteomes" id="UP000034302">
    <property type="component" value="Unassembled WGS sequence"/>
</dbReference>
<organism evidence="2 3">
    <name type="scientific">candidate division WS6 bacterium GW2011_GWC1_33_20</name>
    <dbReference type="NCBI Taxonomy" id="1619089"/>
    <lineage>
        <taxon>Bacteria</taxon>
        <taxon>Candidatus Dojkabacteria</taxon>
    </lineage>
</organism>
<feature type="domain" description="Methyltransferase" evidence="1">
    <location>
        <begin position="64"/>
        <end position="171"/>
    </location>
</feature>
<evidence type="ECO:0000313" key="3">
    <source>
        <dbReference type="Proteomes" id="UP000034302"/>
    </source>
</evidence>
<dbReference type="InterPro" id="IPR025714">
    <property type="entry name" value="Methyltranfer_dom"/>
</dbReference>
<comment type="caution">
    <text evidence="2">The sequence shown here is derived from an EMBL/GenBank/DDBJ whole genome shotgun (WGS) entry which is preliminary data.</text>
</comment>
<dbReference type="AlphaFoldDB" id="A0A0F9ZXX4"/>
<evidence type="ECO:0000259" key="1">
    <source>
        <dbReference type="Pfam" id="PF13847"/>
    </source>
</evidence>
<dbReference type="SUPFAM" id="SSF53335">
    <property type="entry name" value="S-adenosyl-L-methionine-dependent methyltransferases"/>
    <property type="match status" value="1"/>
</dbReference>
<dbReference type="Pfam" id="PF13847">
    <property type="entry name" value="Methyltransf_31"/>
    <property type="match status" value="1"/>
</dbReference>
<proteinExistence type="predicted"/>
<accession>A0A0F9ZXX4</accession>
<gene>
    <name evidence="2" type="ORF">UR34_C0011G0075</name>
</gene>
<reference evidence="2 3" key="1">
    <citation type="journal article" date="2015" name="Nature">
        <title>rRNA introns, odd ribosomes, and small enigmatic genomes across a large radiation of phyla.</title>
        <authorList>
            <person name="Brown C.T."/>
            <person name="Hug L.A."/>
            <person name="Thomas B.C."/>
            <person name="Sharon I."/>
            <person name="Castelle C.J."/>
            <person name="Singh A."/>
            <person name="Wilkins M.J."/>
            <person name="Williams K.H."/>
            <person name="Banfield J.F."/>
        </authorList>
    </citation>
    <scope>NUCLEOTIDE SEQUENCE [LARGE SCALE GENOMIC DNA]</scope>
</reference>
<name>A0A0F9ZXX4_9BACT</name>